<proteinExistence type="predicted"/>
<protein>
    <submittedName>
        <fullName evidence="1">Uncharacterized protein</fullName>
    </submittedName>
</protein>
<name>A0A9P1KKG9_9CYAN</name>
<gene>
    <name evidence="1" type="ORF">ARTHRO_60709</name>
</gene>
<accession>A0A9P1KKG9</accession>
<organism evidence="1 2">
    <name type="scientific">Limnospira indica PCC 8005</name>
    <dbReference type="NCBI Taxonomy" id="376219"/>
    <lineage>
        <taxon>Bacteria</taxon>
        <taxon>Bacillati</taxon>
        <taxon>Cyanobacteriota</taxon>
        <taxon>Cyanophyceae</taxon>
        <taxon>Oscillatoriophycideae</taxon>
        <taxon>Oscillatoriales</taxon>
        <taxon>Sirenicapillariaceae</taxon>
        <taxon>Limnospira</taxon>
    </lineage>
</organism>
<dbReference type="AlphaFoldDB" id="A0A9P1KKG9"/>
<sequence>MSLTQVKTVSRLSPLTQFTPDLNIQPLALGGDDVFLKKSLTWSENIVKIC</sequence>
<evidence type="ECO:0000313" key="1">
    <source>
        <dbReference type="EMBL" id="CDM98108.1"/>
    </source>
</evidence>
<keyword evidence="2" id="KW-1185">Reference proteome</keyword>
<dbReference type="EMBL" id="FO818640">
    <property type="protein sequence ID" value="CDM98108.1"/>
    <property type="molecule type" value="Genomic_DNA"/>
</dbReference>
<dbReference type="Proteomes" id="UP000032946">
    <property type="component" value="Chromosome"/>
</dbReference>
<reference evidence="1 2" key="1">
    <citation type="submission" date="2014-02" db="EMBL/GenBank/DDBJ databases">
        <authorList>
            <person name="Genoscope - CEA"/>
        </authorList>
    </citation>
    <scope>NUCLEOTIDE SEQUENCE [LARGE SCALE GENOMIC DNA]</scope>
    <source>
        <strain evidence="1 2">PCC 8005</strain>
    </source>
</reference>
<evidence type="ECO:0000313" key="2">
    <source>
        <dbReference type="Proteomes" id="UP000032946"/>
    </source>
</evidence>